<dbReference type="InterPro" id="IPR056488">
    <property type="entry name" value="Zn_ribbon_HMPTM"/>
</dbReference>
<dbReference type="SUPFAM" id="SSF102114">
    <property type="entry name" value="Radical SAM enzymes"/>
    <property type="match status" value="1"/>
</dbReference>
<evidence type="ECO:0000313" key="6">
    <source>
        <dbReference type="EMBL" id="XFO66833.1"/>
    </source>
</evidence>
<dbReference type="CDD" id="cd01335">
    <property type="entry name" value="Radical_SAM"/>
    <property type="match status" value="1"/>
</dbReference>
<dbReference type="InterPro" id="IPR054698">
    <property type="entry name" value="rSAM_Se_TrsS"/>
</dbReference>
<dbReference type="SFLD" id="SFLDG01067">
    <property type="entry name" value="SPASM/twitch_domain_containing"/>
    <property type="match status" value="1"/>
</dbReference>
<protein>
    <submittedName>
        <fullName evidence="6">GTP 3',8-cyclase</fullName>
    </submittedName>
</protein>
<evidence type="ECO:0000313" key="7">
    <source>
        <dbReference type="Proteomes" id="UP000216752"/>
    </source>
</evidence>
<dbReference type="EMBL" id="CP155573">
    <property type="protein sequence ID" value="XFO66833.1"/>
    <property type="molecule type" value="Genomic_DNA"/>
</dbReference>
<feature type="domain" description="Radical SAM core" evidence="5">
    <location>
        <begin position="94"/>
        <end position="310"/>
    </location>
</feature>
<dbReference type="Pfam" id="PF04055">
    <property type="entry name" value="Radical_SAM"/>
    <property type="match status" value="1"/>
</dbReference>
<dbReference type="Proteomes" id="UP000216752">
    <property type="component" value="Chromosome"/>
</dbReference>
<dbReference type="InterPro" id="IPR058240">
    <property type="entry name" value="rSAM_sf"/>
</dbReference>
<dbReference type="SFLD" id="SFLDG01100">
    <property type="entry name" value="methyltransferase_(Class_D)"/>
    <property type="match status" value="1"/>
</dbReference>
<evidence type="ECO:0000256" key="3">
    <source>
        <dbReference type="ARBA" id="ARBA00023004"/>
    </source>
</evidence>
<sequence>MPMDAIENTEEIVLSTTQSVCPECLARIPATRVAKGNQVFLRKHCPEHGEYQVCIWEGEPSYLGWANTQIPTSPTVCATEVSQGCPFDCGLCSEHRQQTCCVLLEVTNQCNLHCPVCFAATSPTAKEEPGLEVIEGWYRMLMNSGGPYNIQLSGGEPTVRDDLPEIIALGKKLGLVFFQVNTNGLRLATDEQYVSRLKAAGLNCVFLQFDGLSDDVYVKLRGKALLDIKKKAIKVCAAHEIGVVLVPTLVPGVNDSQIGDILNFAISKMPAVRGVHFQPVSYFGRYPVEPKDTDRITIPQVLREIEKQTDGQMKATHFRPPGGEHSHCSFHGNFVLMPGGHLKPLVQENTSACCCQSEPITDGAKRARQFVARQWSSAHSETGIQRKQQPRPQAGMGNVASLDEFLERVSTYKLAVSGMAFQDAWTLDLDRLKQCFIHVVGPDNKLIPFCAYNLTNRQGQALYRRGQ</sequence>
<dbReference type="InterPro" id="IPR013785">
    <property type="entry name" value="Aldolase_TIM"/>
</dbReference>
<keyword evidence="7" id="KW-1185">Reference proteome</keyword>
<evidence type="ECO:0000256" key="4">
    <source>
        <dbReference type="ARBA" id="ARBA00023014"/>
    </source>
</evidence>
<accession>A0ABZ3IN30</accession>
<dbReference type="Gene3D" id="3.20.20.70">
    <property type="entry name" value="Aldolase class I"/>
    <property type="match status" value="1"/>
</dbReference>
<dbReference type="PANTHER" id="PTHR43306:SF1">
    <property type="entry name" value="7,8-DIHYDRO-6-HYDROXYMETHYLPTERIN DIMETHYLTRANSFERASE"/>
    <property type="match status" value="1"/>
</dbReference>
<keyword evidence="4" id="KW-0411">Iron-sulfur</keyword>
<name>A0ABZ3IN30_9FIRM</name>
<keyword evidence="1" id="KW-0949">S-adenosyl-L-methionine</keyword>
<keyword evidence="3" id="KW-0408">Iron</keyword>
<dbReference type="Pfam" id="PF23545">
    <property type="entry name" value="Zn_ribbon_HMPTM"/>
    <property type="match status" value="1"/>
</dbReference>
<dbReference type="SFLD" id="SFLDS00029">
    <property type="entry name" value="Radical_SAM"/>
    <property type="match status" value="1"/>
</dbReference>
<evidence type="ECO:0000256" key="1">
    <source>
        <dbReference type="ARBA" id="ARBA00022691"/>
    </source>
</evidence>
<dbReference type="PANTHER" id="PTHR43306">
    <property type="entry name" value="7,8-DIHYDRO-6-HYDROXYMETHYLPTERIN DIMETHYLTRANSFERASE"/>
    <property type="match status" value="1"/>
</dbReference>
<dbReference type="PROSITE" id="PS51918">
    <property type="entry name" value="RADICAL_SAM"/>
    <property type="match status" value="1"/>
</dbReference>
<evidence type="ECO:0000259" key="5">
    <source>
        <dbReference type="PROSITE" id="PS51918"/>
    </source>
</evidence>
<dbReference type="InterPro" id="IPR007197">
    <property type="entry name" value="rSAM"/>
</dbReference>
<keyword evidence="2" id="KW-0479">Metal-binding</keyword>
<gene>
    <name evidence="6" type="primary">moaA_6</name>
    <name evidence="6" type="ORF">SPSIL_029930</name>
</gene>
<dbReference type="NCBIfam" id="NF045646">
    <property type="entry name" value="rSAM_Se_TrsS"/>
    <property type="match status" value="1"/>
</dbReference>
<proteinExistence type="predicted"/>
<reference evidence="6" key="1">
    <citation type="submission" date="2024-05" db="EMBL/GenBank/DDBJ databases">
        <title>Isolation and characterization of Sporomusa carbonis sp. nov., a carboxydotrophic hydrogenogen in the genus of Sporomusa isolated from a charcoal burning pile.</title>
        <authorList>
            <person name="Boeer T."/>
            <person name="Rosenbaum F."/>
            <person name="Eysell L."/>
            <person name="Mueller V."/>
            <person name="Daniel R."/>
            <person name="Poehlein A."/>
        </authorList>
    </citation>
    <scope>NUCLEOTIDE SEQUENCE [LARGE SCALE GENOMIC DNA]</scope>
    <source>
        <strain evidence="6">DSM 10669</strain>
    </source>
</reference>
<dbReference type="InterPro" id="IPR034474">
    <property type="entry name" value="Methyltransferase_Class_D"/>
</dbReference>
<evidence type="ECO:0000256" key="2">
    <source>
        <dbReference type="ARBA" id="ARBA00022723"/>
    </source>
</evidence>
<organism evidence="6 7">
    <name type="scientific">Sporomusa silvacetica DSM 10669</name>
    <dbReference type="NCBI Taxonomy" id="1123289"/>
    <lineage>
        <taxon>Bacteria</taxon>
        <taxon>Bacillati</taxon>
        <taxon>Bacillota</taxon>
        <taxon>Negativicutes</taxon>
        <taxon>Selenomonadales</taxon>
        <taxon>Sporomusaceae</taxon>
        <taxon>Sporomusa</taxon>
    </lineage>
</organism>